<comment type="subcellular location">
    <subcellularLocation>
        <location evidence="1">Nucleus</location>
    </subcellularLocation>
</comment>
<name>A0A1B6HZK0_9HEMI</name>
<dbReference type="SMART" id="SM00355">
    <property type="entry name" value="ZnF_C2H2"/>
    <property type="match status" value="2"/>
</dbReference>
<feature type="domain" description="BTB" evidence="5">
    <location>
        <begin position="32"/>
        <end position="104"/>
    </location>
</feature>
<feature type="non-terminal residue" evidence="7">
    <location>
        <position position="375"/>
    </location>
</feature>
<dbReference type="SMART" id="SM00225">
    <property type="entry name" value="BTB"/>
    <property type="match status" value="1"/>
</dbReference>
<feature type="region of interest" description="Disordered" evidence="4">
    <location>
        <begin position="198"/>
        <end position="270"/>
    </location>
</feature>
<dbReference type="InterPro" id="IPR051095">
    <property type="entry name" value="Dros_DevTransReg"/>
</dbReference>
<protein>
    <recommendedName>
        <fullName evidence="9">BTB domain-containing protein</fullName>
    </recommendedName>
</protein>
<dbReference type="Pfam" id="PF00651">
    <property type="entry name" value="BTB"/>
    <property type="match status" value="1"/>
</dbReference>
<keyword evidence="3" id="KW-0863">Zinc-finger</keyword>
<evidence type="ECO:0000256" key="3">
    <source>
        <dbReference type="PROSITE-ProRule" id="PRU00042"/>
    </source>
</evidence>
<evidence type="ECO:0000259" key="5">
    <source>
        <dbReference type="PROSITE" id="PS50097"/>
    </source>
</evidence>
<dbReference type="EMBL" id="GECU01016333">
    <property type="protein sequence ID" value="JAS91373.1"/>
    <property type="molecule type" value="Transcribed_RNA"/>
</dbReference>
<evidence type="ECO:0000256" key="2">
    <source>
        <dbReference type="ARBA" id="ARBA00023242"/>
    </source>
</evidence>
<organism evidence="7">
    <name type="scientific">Homalodisca liturata</name>
    <dbReference type="NCBI Taxonomy" id="320908"/>
    <lineage>
        <taxon>Eukaryota</taxon>
        <taxon>Metazoa</taxon>
        <taxon>Ecdysozoa</taxon>
        <taxon>Arthropoda</taxon>
        <taxon>Hexapoda</taxon>
        <taxon>Insecta</taxon>
        <taxon>Pterygota</taxon>
        <taxon>Neoptera</taxon>
        <taxon>Paraneoptera</taxon>
        <taxon>Hemiptera</taxon>
        <taxon>Auchenorrhyncha</taxon>
        <taxon>Membracoidea</taxon>
        <taxon>Cicadellidae</taxon>
        <taxon>Cicadellinae</taxon>
        <taxon>Proconiini</taxon>
        <taxon>Homalodisca</taxon>
    </lineage>
</organism>
<feature type="domain" description="C2H2-type" evidence="6">
    <location>
        <begin position="341"/>
        <end position="368"/>
    </location>
</feature>
<dbReference type="InterPro" id="IPR036236">
    <property type="entry name" value="Znf_C2H2_sf"/>
</dbReference>
<dbReference type="GO" id="GO:0048666">
    <property type="term" value="P:neuron development"/>
    <property type="evidence" value="ECO:0007669"/>
    <property type="project" value="UniProtKB-ARBA"/>
</dbReference>
<dbReference type="PROSITE" id="PS00028">
    <property type="entry name" value="ZINC_FINGER_C2H2_1"/>
    <property type="match status" value="2"/>
</dbReference>
<evidence type="ECO:0000313" key="7">
    <source>
        <dbReference type="EMBL" id="JAS80107.1"/>
    </source>
</evidence>
<proteinExistence type="predicted"/>
<evidence type="ECO:0000256" key="4">
    <source>
        <dbReference type="SAM" id="MobiDB-lite"/>
    </source>
</evidence>
<dbReference type="PROSITE" id="PS50097">
    <property type="entry name" value="BTB"/>
    <property type="match status" value="1"/>
</dbReference>
<feature type="region of interest" description="Disordered" evidence="4">
    <location>
        <begin position="128"/>
        <end position="165"/>
    </location>
</feature>
<dbReference type="GO" id="GO:0005634">
    <property type="term" value="C:nucleus"/>
    <property type="evidence" value="ECO:0007669"/>
    <property type="project" value="UniProtKB-SubCell"/>
</dbReference>
<dbReference type="EMBL" id="GECU01027599">
    <property type="protein sequence ID" value="JAS80107.1"/>
    <property type="molecule type" value="Transcribed_RNA"/>
</dbReference>
<dbReference type="GO" id="GO:0006357">
    <property type="term" value="P:regulation of transcription by RNA polymerase II"/>
    <property type="evidence" value="ECO:0007669"/>
    <property type="project" value="TreeGrafter"/>
</dbReference>
<keyword evidence="3" id="KW-0862">Zinc</keyword>
<dbReference type="PROSITE" id="PS50157">
    <property type="entry name" value="ZINC_FINGER_C2H2_2"/>
    <property type="match status" value="1"/>
</dbReference>
<feature type="compositionally biased region" description="Basic and acidic residues" evidence="4">
    <location>
        <begin position="152"/>
        <end position="165"/>
    </location>
</feature>
<evidence type="ECO:0000313" key="8">
    <source>
        <dbReference type="EMBL" id="JAS91373.1"/>
    </source>
</evidence>
<dbReference type="CDD" id="cd18186">
    <property type="entry name" value="BTB_POZ_ZBTB_KLHL-like"/>
    <property type="match status" value="1"/>
</dbReference>
<dbReference type="Pfam" id="PF12874">
    <property type="entry name" value="zf-met"/>
    <property type="match status" value="1"/>
</dbReference>
<dbReference type="InterPro" id="IPR000210">
    <property type="entry name" value="BTB/POZ_dom"/>
</dbReference>
<dbReference type="Gene3D" id="3.30.160.60">
    <property type="entry name" value="Classic Zinc Finger"/>
    <property type="match status" value="1"/>
</dbReference>
<keyword evidence="3" id="KW-0479">Metal-binding</keyword>
<dbReference type="SUPFAM" id="SSF57667">
    <property type="entry name" value="beta-beta-alpha zinc fingers"/>
    <property type="match status" value="1"/>
</dbReference>
<dbReference type="GO" id="GO:0048513">
    <property type="term" value="P:animal organ development"/>
    <property type="evidence" value="ECO:0007669"/>
    <property type="project" value="UniProtKB-ARBA"/>
</dbReference>
<dbReference type="GO" id="GO:0008270">
    <property type="term" value="F:zinc ion binding"/>
    <property type="evidence" value="ECO:0007669"/>
    <property type="project" value="UniProtKB-KW"/>
</dbReference>
<reference evidence="7" key="1">
    <citation type="submission" date="2015-11" db="EMBL/GenBank/DDBJ databases">
        <title>De novo transcriptome assembly of four potential Pierce s Disease insect vectors from Arizona vineyards.</title>
        <authorList>
            <person name="Tassone E.E."/>
        </authorList>
    </citation>
    <scope>NUCLEOTIDE SEQUENCE</scope>
</reference>
<evidence type="ECO:0008006" key="9">
    <source>
        <dbReference type="Google" id="ProtNLM"/>
    </source>
</evidence>
<evidence type="ECO:0000259" key="6">
    <source>
        <dbReference type="PROSITE" id="PS50157"/>
    </source>
</evidence>
<dbReference type="AlphaFoldDB" id="A0A1B6HZK0"/>
<dbReference type="Gene3D" id="3.30.710.10">
    <property type="entry name" value="Potassium Channel Kv1.1, Chain A"/>
    <property type="match status" value="1"/>
</dbReference>
<gene>
    <name evidence="7" type="ORF">g.19299</name>
    <name evidence="8" type="ORF">g.19300</name>
</gene>
<dbReference type="PANTHER" id="PTHR23110:SF93">
    <property type="entry name" value="ZINC FINGER AND BTB DOMAIN-CONTAINING PROTEIN 14-LIKE PROTEIN"/>
    <property type="match status" value="1"/>
</dbReference>
<dbReference type="PANTHER" id="PTHR23110">
    <property type="entry name" value="BTB DOMAIN TRANSCRIPTION FACTOR"/>
    <property type="match status" value="1"/>
</dbReference>
<feature type="compositionally biased region" description="Basic and acidic residues" evidence="4">
    <location>
        <begin position="231"/>
        <end position="270"/>
    </location>
</feature>
<evidence type="ECO:0000256" key="1">
    <source>
        <dbReference type="ARBA" id="ARBA00004123"/>
    </source>
</evidence>
<dbReference type="SUPFAM" id="SSF54695">
    <property type="entry name" value="POZ domain"/>
    <property type="match status" value="1"/>
</dbReference>
<dbReference type="Pfam" id="PF00096">
    <property type="entry name" value="zf-C2H2"/>
    <property type="match status" value="1"/>
</dbReference>
<dbReference type="InterPro" id="IPR011333">
    <property type="entry name" value="SKP1/BTB/POZ_sf"/>
</dbReference>
<accession>A0A1B6HZK0</accession>
<sequence>MELQGSYKLNWNRHGLHLHSSISKLYNTDSFTDVVLATADGQYIPAHQFVLSACSSYLHKMFRVAQKSSKMFAKMFIVLPSEISYTTLSVLLQYIYRGEVIVNHDQLPNVMKAASILQIVGLCPVEEKPNENSTASSTDQHKKSTDQNNKSTDQHNKTGPDLKKDSVKIQLNRQILIPEVRKAISVNAINFNKTPASAASANELPRINSPNDPPPARKKLKGNPNEISSESDNRSNEGGKVTVEIKEEQEIQVKDEPDWEDQKSTDGDDSIIKEETVSEEEIEVEGDDCYVPLTCDLCKKTFTTPALWVQHIQQKHPSTALASGKRGDALDADNSTGFPPLHCEMCKKVFTVPADWVKHIQSHTEEQLTENNDKV</sequence>
<dbReference type="GO" id="GO:0003006">
    <property type="term" value="P:developmental process involved in reproduction"/>
    <property type="evidence" value="ECO:0007669"/>
    <property type="project" value="UniProtKB-ARBA"/>
</dbReference>
<keyword evidence="2" id="KW-0539">Nucleus</keyword>
<dbReference type="InterPro" id="IPR013087">
    <property type="entry name" value="Znf_C2H2_type"/>
</dbReference>